<keyword evidence="1" id="KW-0677">Repeat</keyword>
<evidence type="ECO:0000313" key="6">
    <source>
        <dbReference type="Proteomes" id="UP000678499"/>
    </source>
</evidence>
<feature type="repeat" description="ANK" evidence="3">
    <location>
        <begin position="138"/>
        <end position="170"/>
    </location>
</feature>
<dbReference type="OrthoDB" id="427518at2759"/>
<reference evidence="5" key="1">
    <citation type="submission" date="2020-11" db="EMBL/GenBank/DDBJ databases">
        <authorList>
            <person name="Tran Van P."/>
        </authorList>
    </citation>
    <scope>NUCLEOTIDE SEQUENCE</scope>
</reference>
<dbReference type="PANTHER" id="PTHR24198:SF165">
    <property type="entry name" value="ANKYRIN REPEAT-CONTAINING PROTEIN-RELATED"/>
    <property type="match status" value="1"/>
</dbReference>
<organism evidence="5">
    <name type="scientific">Notodromas monacha</name>
    <dbReference type="NCBI Taxonomy" id="399045"/>
    <lineage>
        <taxon>Eukaryota</taxon>
        <taxon>Metazoa</taxon>
        <taxon>Ecdysozoa</taxon>
        <taxon>Arthropoda</taxon>
        <taxon>Crustacea</taxon>
        <taxon>Oligostraca</taxon>
        <taxon>Ostracoda</taxon>
        <taxon>Podocopa</taxon>
        <taxon>Podocopida</taxon>
        <taxon>Cypridocopina</taxon>
        <taxon>Cypridoidea</taxon>
        <taxon>Cyprididae</taxon>
        <taxon>Notodromas</taxon>
    </lineage>
</organism>
<proteinExistence type="predicted"/>
<dbReference type="PANTHER" id="PTHR24198">
    <property type="entry name" value="ANKYRIN REPEAT AND PROTEIN KINASE DOMAIN-CONTAINING PROTEIN"/>
    <property type="match status" value="1"/>
</dbReference>
<keyword evidence="6" id="KW-1185">Reference proteome</keyword>
<dbReference type="EMBL" id="CAJPEX010010644">
    <property type="protein sequence ID" value="CAG0925108.1"/>
    <property type="molecule type" value="Genomic_DNA"/>
</dbReference>
<dbReference type="InterPro" id="IPR036770">
    <property type="entry name" value="Ankyrin_rpt-contain_sf"/>
</dbReference>
<dbReference type="Gene3D" id="1.25.40.20">
    <property type="entry name" value="Ankyrin repeat-containing domain"/>
    <property type="match status" value="1"/>
</dbReference>
<feature type="region of interest" description="Disordered" evidence="4">
    <location>
        <begin position="1"/>
        <end position="67"/>
    </location>
</feature>
<protein>
    <submittedName>
        <fullName evidence="5">Uncharacterized protein</fullName>
    </submittedName>
</protein>
<gene>
    <name evidence="5" type="ORF">NMOB1V02_LOCUS12558</name>
</gene>
<accession>A0A7R9GKS2</accession>
<evidence type="ECO:0000256" key="1">
    <source>
        <dbReference type="ARBA" id="ARBA00022737"/>
    </source>
</evidence>
<keyword evidence="2 3" id="KW-0040">ANK repeat</keyword>
<dbReference type="SMART" id="SM00248">
    <property type="entry name" value="ANK"/>
    <property type="match status" value="4"/>
</dbReference>
<evidence type="ECO:0000256" key="4">
    <source>
        <dbReference type="SAM" id="MobiDB-lite"/>
    </source>
</evidence>
<evidence type="ECO:0000256" key="3">
    <source>
        <dbReference type="PROSITE-ProRule" id="PRU00023"/>
    </source>
</evidence>
<dbReference type="EMBL" id="OA892681">
    <property type="protein sequence ID" value="CAD7284956.1"/>
    <property type="molecule type" value="Genomic_DNA"/>
</dbReference>
<feature type="compositionally biased region" description="Basic and acidic residues" evidence="4">
    <location>
        <begin position="1"/>
        <end position="11"/>
    </location>
</feature>
<feature type="repeat" description="ANK" evidence="3">
    <location>
        <begin position="105"/>
        <end position="137"/>
    </location>
</feature>
<dbReference type="SUPFAM" id="SSF48403">
    <property type="entry name" value="Ankyrin repeat"/>
    <property type="match status" value="1"/>
</dbReference>
<dbReference type="PROSITE" id="PS50297">
    <property type="entry name" value="ANK_REP_REGION"/>
    <property type="match status" value="2"/>
</dbReference>
<evidence type="ECO:0000313" key="5">
    <source>
        <dbReference type="EMBL" id="CAD7284956.1"/>
    </source>
</evidence>
<dbReference type="Pfam" id="PF12796">
    <property type="entry name" value="Ank_2"/>
    <property type="match status" value="1"/>
</dbReference>
<dbReference type="PROSITE" id="PS50088">
    <property type="entry name" value="ANK_REPEAT"/>
    <property type="match status" value="3"/>
</dbReference>
<feature type="non-terminal residue" evidence="5">
    <location>
        <position position="1"/>
    </location>
</feature>
<feature type="compositionally biased region" description="Basic and acidic residues" evidence="4">
    <location>
        <begin position="42"/>
        <end position="58"/>
    </location>
</feature>
<dbReference type="InterPro" id="IPR002110">
    <property type="entry name" value="Ankyrin_rpt"/>
</dbReference>
<dbReference type="Proteomes" id="UP000678499">
    <property type="component" value="Unassembled WGS sequence"/>
</dbReference>
<name>A0A7R9GKS2_9CRUS</name>
<dbReference type="AlphaFoldDB" id="A0A7R9GKS2"/>
<evidence type="ECO:0000256" key="2">
    <source>
        <dbReference type="ARBA" id="ARBA00023043"/>
    </source>
</evidence>
<sequence length="240" mass="26717">MAQPVDEHEMAKSSLHNFRLGKRSQVVSVDGSDAQEKSSGFPRDKDSFPEDVDQDLHSSVRRKISAKQRKRVDSERNFLALVESGSLVEVRDALHRGRTSSIGPIGREAFFVVCRNGREDLVNLLLNFGCDLNARNEFGETPLHVAAAEGQRGIVELLLRKRANTSNCDNTKMTPLHVSVERGHQSIVKMLLHAGSGGDLEVVNERGLTPWDTAIKSNDRSMLKLLQVCLLKNFFDASRL</sequence>
<feature type="repeat" description="ANK" evidence="3">
    <location>
        <begin position="171"/>
        <end position="196"/>
    </location>
</feature>